<dbReference type="EMBL" id="JAXIVU010000021">
    <property type="protein sequence ID" value="MDY7220227.1"/>
    <property type="molecule type" value="Genomic_DNA"/>
</dbReference>
<comment type="caution">
    <text evidence="1">The sequence shown here is derived from an EMBL/GenBank/DDBJ whole genome shotgun (WGS) entry which is preliminary data.</text>
</comment>
<proteinExistence type="predicted"/>
<organism evidence="1 2">
    <name type="scientific">Denitrificimonas halotolerans</name>
    <dbReference type="NCBI Taxonomy" id="3098930"/>
    <lineage>
        <taxon>Bacteria</taxon>
        <taxon>Pseudomonadati</taxon>
        <taxon>Pseudomonadota</taxon>
        <taxon>Gammaproteobacteria</taxon>
        <taxon>Pseudomonadales</taxon>
        <taxon>Pseudomonadaceae</taxon>
        <taxon>Denitrificimonas</taxon>
    </lineage>
</organism>
<accession>A0ABU5GUA9</accession>
<protein>
    <submittedName>
        <fullName evidence="1">Uncharacterized protein</fullName>
    </submittedName>
</protein>
<reference evidence="1 2" key="1">
    <citation type="submission" date="2023-12" db="EMBL/GenBank/DDBJ databases">
        <title>Denitrificimonas halotolerans sp. nov.,a novel species isolated from landfill leachate.</title>
        <authorList>
            <person name="Wang S."/>
        </authorList>
    </citation>
    <scope>NUCLEOTIDE SEQUENCE [LARGE SCALE GENOMIC DNA]</scope>
    <source>
        <strain evidence="1 2">JX-1</strain>
    </source>
</reference>
<evidence type="ECO:0000313" key="2">
    <source>
        <dbReference type="Proteomes" id="UP001294570"/>
    </source>
</evidence>
<sequence>MVSSINFVWNFVNALSQRSIKERGVFLSAYDVQKYTMVREKDLGLHSQTVQRVAVEYVTRRKQFKKPD</sequence>
<evidence type="ECO:0000313" key="1">
    <source>
        <dbReference type="EMBL" id="MDY7220227.1"/>
    </source>
</evidence>
<keyword evidence="2" id="KW-1185">Reference proteome</keyword>
<dbReference type="Proteomes" id="UP001294570">
    <property type="component" value="Unassembled WGS sequence"/>
</dbReference>
<gene>
    <name evidence="1" type="ORF">TOI97_11705</name>
</gene>
<name>A0ABU5GUA9_9GAMM</name>
<dbReference type="RefSeq" id="WP_321554312.1">
    <property type="nucleotide sequence ID" value="NZ_JAXIVU010000021.1"/>
</dbReference>